<dbReference type="PANTHER" id="PTHR24177">
    <property type="entry name" value="CASKIN"/>
    <property type="match status" value="1"/>
</dbReference>
<feature type="transmembrane region" description="Helical" evidence="2">
    <location>
        <begin position="451"/>
        <end position="473"/>
    </location>
</feature>
<keyword evidence="2" id="KW-1133">Transmembrane helix</keyword>
<comment type="caution">
    <text evidence="4">The sequence shown here is derived from an EMBL/GenBank/DDBJ whole genome shotgun (WGS) entry which is preliminary data.</text>
</comment>
<dbReference type="InterPro" id="IPR002110">
    <property type="entry name" value="Ankyrin_rpt"/>
</dbReference>
<dbReference type="STRING" id="106549.A0A540NAS6"/>
<reference evidence="4 5" key="1">
    <citation type="journal article" date="2019" name="G3 (Bethesda)">
        <title>Sequencing of a Wild Apple (Malus baccata) Genome Unravels the Differences Between Cultivated and Wild Apple Species Regarding Disease Resistance and Cold Tolerance.</title>
        <authorList>
            <person name="Chen X."/>
        </authorList>
    </citation>
    <scope>NUCLEOTIDE SEQUENCE [LARGE SCALE GENOMIC DNA]</scope>
    <source>
        <strain evidence="5">cv. Shandingzi</strain>
        <tissue evidence="4">Leaves</tissue>
    </source>
</reference>
<keyword evidence="2" id="KW-0812">Transmembrane</keyword>
<dbReference type="Pfam" id="PF13962">
    <property type="entry name" value="PGG"/>
    <property type="match status" value="1"/>
</dbReference>
<dbReference type="SUPFAM" id="SSF48403">
    <property type="entry name" value="Ankyrin repeat"/>
    <property type="match status" value="1"/>
</dbReference>
<evidence type="ECO:0000313" key="5">
    <source>
        <dbReference type="Proteomes" id="UP000315295"/>
    </source>
</evidence>
<dbReference type="PROSITE" id="PS50297">
    <property type="entry name" value="ANK_REP_REGION"/>
    <property type="match status" value="1"/>
</dbReference>
<feature type="transmembrane region" description="Helical" evidence="2">
    <location>
        <begin position="412"/>
        <end position="431"/>
    </location>
</feature>
<accession>A0A540NAS6</accession>
<feature type="transmembrane region" description="Helical" evidence="2">
    <location>
        <begin position="494"/>
        <end position="518"/>
    </location>
</feature>
<dbReference type="Gene3D" id="1.25.40.20">
    <property type="entry name" value="Ankyrin repeat-containing domain"/>
    <property type="match status" value="1"/>
</dbReference>
<keyword evidence="2" id="KW-0472">Membrane</keyword>
<organism evidence="4 5">
    <name type="scientific">Malus baccata</name>
    <name type="common">Siberian crab apple</name>
    <name type="synonym">Pyrus baccata</name>
    <dbReference type="NCBI Taxonomy" id="106549"/>
    <lineage>
        <taxon>Eukaryota</taxon>
        <taxon>Viridiplantae</taxon>
        <taxon>Streptophyta</taxon>
        <taxon>Embryophyta</taxon>
        <taxon>Tracheophyta</taxon>
        <taxon>Spermatophyta</taxon>
        <taxon>Magnoliopsida</taxon>
        <taxon>eudicotyledons</taxon>
        <taxon>Gunneridae</taxon>
        <taxon>Pentapetalae</taxon>
        <taxon>rosids</taxon>
        <taxon>fabids</taxon>
        <taxon>Rosales</taxon>
        <taxon>Rosaceae</taxon>
        <taxon>Amygdaloideae</taxon>
        <taxon>Maleae</taxon>
        <taxon>Malus</taxon>
    </lineage>
</organism>
<protein>
    <recommendedName>
        <fullName evidence="3">PGG domain-containing protein</fullName>
    </recommendedName>
</protein>
<dbReference type="InterPro" id="IPR026961">
    <property type="entry name" value="PGG_dom"/>
</dbReference>
<dbReference type="GO" id="GO:0016020">
    <property type="term" value="C:membrane"/>
    <property type="evidence" value="ECO:0007669"/>
    <property type="project" value="TreeGrafter"/>
</dbReference>
<sequence>MTGLERQGKPFFEALQAGRWETARLFYIQHPEAVRVRHPSSGKTALHIAAEAGHVEIVKELVSLMEEDDLEIKSTQDGRTALALAAIKGITEMAQCMVTKNQKLLGIPDSNNELPIVLAYLLGHWHMARYLYSVTPFEDLMPAKGPQGATIISNCFTSKEFVGGLVERLVSYSKKQKEGLVSKIVEILGMLVTISFVVDLNSNQLSKAAYVLNIWILNVISGIKRIYEMKIVHVHSLAFLELMCEEINKDWDRQQKSSPYVRKAIFQAVKRGNVEFVTHMCKANPELLWVTNDKVRGIFHVAIEYRQEKIYNLIHGISAKDWVTNLADRGYNNKLHMAGLLSPSAQAQLNRIPGAALQMQRELQWYKEVETIVPPKFGEYRNTDDQLTPRELFTKNHSELLKEGEKWMKETATSYTVVGALIITIMFGAVITIPGGNGDTGFPTFIDEKLLILFMISDAISLFSSTTATLTFLGILTSRYAEDDFLKSLPTTMIIGLATLFFAIATMMIAFSAGLLIIVRRQSWIVIPTILLSSVPVALFAWMQFPLLVKITVSTYGKGIFNRNVEHWL</sequence>
<evidence type="ECO:0000313" key="4">
    <source>
        <dbReference type="EMBL" id="TQE08145.1"/>
    </source>
</evidence>
<gene>
    <name evidence="4" type="ORF">C1H46_006271</name>
</gene>
<dbReference type="Proteomes" id="UP000315295">
    <property type="component" value="Unassembled WGS sequence"/>
</dbReference>
<evidence type="ECO:0000259" key="3">
    <source>
        <dbReference type="Pfam" id="PF13962"/>
    </source>
</evidence>
<feature type="domain" description="PGG" evidence="3">
    <location>
        <begin position="405"/>
        <end position="517"/>
    </location>
</feature>
<proteinExistence type="predicted"/>
<feature type="repeat" description="ANK" evidence="1">
    <location>
        <begin position="41"/>
        <end position="63"/>
    </location>
</feature>
<dbReference type="InterPro" id="IPR036770">
    <property type="entry name" value="Ankyrin_rpt-contain_sf"/>
</dbReference>
<name>A0A540NAS6_MALBA</name>
<feature type="transmembrane region" description="Helical" evidence="2">
    <location>
        <begin position="524"/>
        <end position="542"/>
    </location>
</feature>
<dbReference type="EMBL" id="VIEB01000075">
    <property type="protein sequence ID" value="TQE08145.1"/>
    <property type="molecule type" value="Genomic_DNA"/>
</dbReference>
<dbReference type="Pfam" id="PF00023">
    <property type="entry name" value="Ank"/>
    <property type="match status" value="1"/>
</dbReference>
<dbReference type="AlphaFoldDB" id="A0A540NAS6"/>
<evidence type="ECO:0000256" key="1">
    <source>
        <dbReference type="PROSITE-ProRule" id="PRU00023"/>
    </source>
</evidence>
<dbReference type="PANTHER" id="PTHR24177:SF329">
    <property type="entry name" value="ANKYRIN REPEAT PROTEIN"/>
    <property type="match status" value="1"/>
</dbReference>
<evidence type="ECO:0000256" key="2">
    <source>
        <dbReference type="SAM" id="Phobius"/>
    </source>
</evidence>
<keyword evidence="5" id="KW-1185">Reference proteome</keyword>
<dbReference type="PROSITE" id="PS50088">
    <property type="entry name" value="ANK_REPEAT"/>
    <property type="match status" value="1"/>
</dbReference>
<dbReference type="SMART" id="SM00248">
    <property type="entry name" value="ANK"/>
    <property type="match status" value="3"/>
</dbReference>
<keyword evidence="1" id="KW-0040">ANK repeat</keyword>